<evidence type="ECO:0000259" key="1">
    <source>
        <dbReference type="Pfam" id="PF05171"/>
    </source>
</evidence>
<evidence type="ECO:0000313" key="2">
    <source>
        <dbReference type="EMBL" id="RKQ96273.1"/>
    </source>
</evidence>
<dbReference type="RefSeq" id="WP_121173776.1">
    <property type="nucleotide sequence ID" value="NZ_RBIN01000009.1"/>
</dbReference>
<dbReference type="EMBL" id="RBIN01000009">
    <property type="protein sequence ID" value="RKQ96273.1"/>
    <property type="molecule type" value="Genomic_DNA"/>
</dbReference>
<organism evidence="2 3">
    <name type="scientific">Kushneria sinocarnis</name>
    <dbReference type="NCBI Taxonomy" id="595502"/>
    <lineage>
        <taxon>Bacteria</taxon>
        <taxon>Pseudomonadati</taxon>
        <taxon>Pseudomonadota</taxon>
        <taxon>Gammaproteobacteria</taxon>
        <taxon>Oceanospirillales</taxon>
        <taxon>Halomonadaceae</taxon>
        <taxon>Kushneria</taxon>
    </lineage>
</organism>
<name>A0A420WT47_9GAMM</name>
<comment type="caution">
    <text evidence="2">The sequence shown here is derived from an EMBL/GenBank/DDBJ whole genome shotgun (WGS) entry which is preliminary data.</text>
</comment>
<dbReference type="InterPro" id="IPR053733">
    <property type="entry name" value="Heme_Transport_Util_sf"/>
</dbReference>
<dbReference type="SUPFAM" id="SSF144064">
    <property type="entry name" value="Heme iron utilization protein-like"/>
    <property type="match status" value="1"/>
</dbReference>
<dbReference type="Proteomes" id="UP000281975">
    <property type="component" value="Unassembled WGS sequence"/>
</dbReference>
<keyword evidence="3" id="KW-1185">Reference proteome</keyword>
<dbReference type="OrthoDB" id="316630at2"/>
<dbReference type="InterPro" id="IPR007845">
    <property type="entry name" value="HemS/ChuX_dom"/>
</dbReference>
<dbReference type="Pfam" id="PF06228">
    <property type="entry name" value="ChuX_HutX"/>
    <property type="match status" value="1"/>
</dbReference>
<dbReference type="InterPro" id="IPR010413">
    <property type="entry name" value="HutX-like"/>
</dbReference>
<dbReference type="Pfam" id="PF05171">
    <property type="entry name" value="HemS"/>
    <property type="match status" value="1"/>
</dbReference>
<dbReference type="AlphaFoldDB" id="A0A420WT47"/>
<evidence type="ECO:0000313" key="3">
    <source>
        <dbReference type="Proteomes" id="UP000281975"/>
    </source>
</evidence>
<proteinExistence type="predicted"/>
<dbReference type="GO" id="GO:0006826">
    <property type="term" value="P:iron ion transport"/>
    <property type="evidence" value="ECO:0007669"/>
    <property type="project" value="InterPro"/>
</dbReference>
<accession>A0A420WT47</accession>
<reference evidence="2 3" key="1">
    <citation type="submission" date="2018-10" db="EMBL/GenBank/DDBJ databases">
        <title>Genomic Encyclopedia of Type Strains, Phase IV (KMG-IV): sequencing the most valuable type-strain genomes for metagenomic binning, comparative biology and taxonomic classification.</title>
        <authorList>
            <person name="Goeker M."/>
        </authorList>
    </citation>
    <scope>NUCLEOTIDE SEQUENCE [LARGE SCALE GENOMIC DNA]</scope>
    <source>
        <strain evidence="2 3">DSM 23229</strain>
    </source>
</reference>
<gene>
    <name evidence="2" type="ORF">C7446_2865</name>
</gene>
<feature type="domain" description="Haemin-degrading HemS/ChuX" evidence="1">
    <location>
        <begin position="207"/>
        <end position="317"/>
    </location>
</feature>
<sequence length="326" mass="36597">MTLATAVFEAFEEARLRAPHLDSRQLAELLGVSEGEIQAARLGQGVRALALTACDLAMMLPRLGPLLAVTHARHATLRSHIAHCRIDVGERHAYLAHGDTLAMEMLLSGWYWVCLSHEQAAPDQEVTPCLQIFNRFGQAIHRLYALEPDHPAWRALTFRTTLKSPAFTRGIEVLASPVPQCLPALLAQWRGLRTERAFHRMLSRHRLRRIDANRAVEGHFSQRIDINRFIMAMAAACHNRRATRVSLARDGGLHRHCARFDYLAPGPDHRLQLEGDTLTLSLDSLALDEAWLVTRPDEQGLRTLLEAFDERGRLIAALEASRSQGF</sequence>
<dbReference type="Gene3D" id="3.40.1570.10">
    <property type="entry name" value="HemS/ChuS/ChuX like domains"/>
    <property type="match status" value="2"/>
</dbReference>
<protein>
    <submittedName>
        <fullName evidence="2">Putative hemin transport protein</fullName>
    </submittedName>
</protein>